<dbReference type="OMA" id="IYGTDTR"/>
<reference evidence="18 19" key="1">
    <citation type="journal article" date="2014" name="Nat. Commun.">
        <title>Klebsormidium flaccidum genome reveals primary factors for plant terrestrial adaptation.</title>
        <authorList>
            <person name="Hori K."/>
            <person name="Maruyama F."/>
            <person name="Fujisawa T."/>
            <person name="Togashi T."/>
            <person name="Yamamoto N."/>
            <person name="Seo M."/>
            <person name="Sato S."/>
            <person name="Yamada T."/>
            <person name="Mori H."/>
            <person name="Tajima N."/>
            <person name="Moriyama T."/>
            <person name="Ikeuchi M."/>
            <person name="Watanabe M."/>
            <person name="Wada H."/>
            <person name="Kobayashi K."/>
            <person name="Saito M."/>
            <person name="Masuda T."/>
            <person name="Sasaki-Sekimoto Y."/>
            <person name="Mashiguchi K."/>
            <person name="Awai K."/>
            <person name="Shimojima M."/>
            <person name="Masuda S."/>
            <person name="Iwai M."/>
            <person name="Nobusawa T."/>
            <person name="Narise T."/>
            <person name="Kondo S."/>
            <person name="Saito H."/>
            <person name="Sato R."/>
            <person name="Murakawa M."/>
            <person name="Ihara Y."/>
            <person name="Oshima-Yamada Y."/>
            <person name="Ohtaka K."/>
            <person name="Satoh M."/>
            <person name="Sonobe K."/>
            <person name="Ishii M."/>
            <person name="Ohtani R."/>
            <person name="Kanamori-Sato M."/>
            <person name="Honoki R."/>
            <person name="Miyazaki D."/>
            <person name="Mochizuki H."/>
            <person name="Umetsu J."/>
            <person name="Higashi K."/>
            <person name="Shibata D."/>
            <person name="Kamiya Y."/>
            <person name="Sato N."/>
            <person name="Nakamura Y."/>
            <person name="Tabata S."/>
            <person name="Ida S."/>
            <person name="Kurokawa K."/>
            <person name="Ohta H."/>
        </authorList>
    </citation>
    <scope>NUCLEOTIDE SEQUENCE [LARGE SCALE GENOMIC DNA]</scope>
    <source>
        <strain evidence="18 19">NIES-2285</strain>
    </source>
</reference>
<evidence type="ECO:0000256" key="2">
    <source>
        <dbReference type="ARBA" id="ARBA00005161"/>
    </source>
</evidence>
<evidence type="ECO:0000256" key="6">
    <source>
        <dbReference type="ARBA" id="ARBA00022630"/>
    </source>
</evidence>
<comment type="cofactor">
    <cofactor evidence="16">
        <name>FMN</name>
        <dbReference type="ChEBI" id="CHEBI:58210"/>
    </cofactor>
    <text evidence="16">Binds 1 FMN per subunit.</text>
</comment>
<accession>A0A1Y1HJL1</accession>
<keyword evidence="9 16" id="KW-0999">Mitochondrion inner membrane</keyword>
<evidence type="ECO:0000256" key="3">
    <source>
        <dbReference type="ARBA" id="ARBA00005359"/>
    </source>
</evidence>
<dbReference type="InterPro" id="IPR005720">
    <property type="entry name" value="Dihydroorotate_DH_cat"/>
</dbReference>
<dbReference type="InterPro" id="IPR005719">
    <property type="entry name" value="Dihydroorotate_DH_2"/>
</dbReference>
<dbReference type="UniPathway" id="UPA00070">
    <property type="reaction ID" value="UER00946"/>
</dbReference>
<evidence type="ECO:0000256" key="11">
    <source>
        <dbReference type="ARBA" id="ARBA00022989"/>
    </source>
</evidence>
<evidence type="ECO:0000256" key="12">
    <source>
        <dbReference type="ARBA" id="ARBA00023002"/>
    </source>
</evidence>
<dbReference type="GO" id="GO:0106430">
    <property type="term" value="F:dihydroorotate dehydrogenase (quinone) activity"/>
    <property type="evidence" value="ECO:0007669"/>
    <property type="project" value="UniProtKB-EC"/>
</dbReference>
<name>A0A1Y1HJL1_KLENI</name>
<protein>
    <recommendedName>
        <fullName evidence="5 16">Dihydroorotate dehydrogenase (quinone), mitochondrial</fullName>
        <shortName evidence="16">DHOdehase</shortName>
        <ecNumber evidence="4 16">1.3.5.2</ecNumber>
    </recommendedName>
</protein>
<comment type="similarity">
    <text evidence="3 16">Belongs to the dihydroorotate dehydrogenase family. Type 2 subfamily.</text>
</comment>
<dbReference type="FunFam" id="3.20.20.70:FF:000066">
    <property type="entry name" value="Dihydroorotate dehydrogenase (quinone), mitochondrial"/>
    <property type="match status" value="1"/>
</dbReference>
<dbReference type="PANTHER" id="PTHR48109:SF4">
    <property type="entry name" value="DIHYDROOROTATE DEHYDROGENASE (QUINONE), MITOCHONDRIAL"/>
    <property type="match status" value="1"/>
</dbReference>
<dbReference type="PROSITE" id="PS00912">
    <property type="entry name" value="DHODEHASE_2"/>
    <property type="match status" value="1"/>
</dbReference>
<gene>
    <name evidence="18" type="ORF">KFL_000180090</name>
</gene>
<dbReference type="GO" id="GO:0005743">
    <property type="term" value="C:mitochondrial inner membrane"/>
    <property type="evidence" value="ECO:0000318"/>
    <property type="project" value="GO_Central"/>
</dbReference>
<dbReference type="InterPro" id="IPR001295">
    <property type="entry name" value="Dihydroorotate_DH_CS"/>
</dbReference>
<keyword evidence="6 16" id="KW-0285">Flavoprotein</keyword>
<dbReference type="NCBIfam" id="NF003645">
    <property type="entry name" value="PRK05286.1-2"/>
    <property type="match status" value="1"/>
</dbReference>
<keyword evidence="19" id="KW-1185">Reference proteome</keyword>
<evidence type="ECO:0000256" key="8">
    <source>
        <dbReference type="ARBA" id="ARBA00022692"/>
    </source>
</evidence>
<dbReference type="NCBIfam" id="NF003652">
    <property type="entry name" value="PRK05286.2-5"/>
    <property type="match status" value="1"/>
</dbReference>
<keyword evidence="14" id="KW-0472">Membrane</keyword>
<evidence type="ECO:0000256" key="16">
    <source>
        <dbReference type="RuleBase" id="RU361255"/>
    </source>
</evidence>
<evidence type="ECO:0000256" key="5">
    <source>
        <dbReference type="ARBA" id="ARBA00017599"/>
    </source>
</evidence>
<dbReference type="EC" id="1.3.5.2" evidence="4 16"/>
<evidence type="ECO:0000313" key="18">
    <source>
        <dbReference type="EMBL" id="GAQ78725.1"/>
    </source>
</evidence>
<comment type="subcellular location">
    <subcellularLocation>
        <location evidence="1 16">Mitochondrion inner membrane</location>
        <topology evidence="1 16">Single-pass membrane protein</topology>
    </subcellularLocation>
</comment>
<dbReference type="GO" id="GO:0004152">
    <property type="term" value="F:dihydroorotate dehydrogenase activity"/>
    <property type="evidence" value="ECO:0000318"/>
    <property type="project" value="GO_Central"/>
</dbReference>
<dbReference type="AlphaFoldDB" id="A0A1Y1HJL1"/>
<dbReference type="CDD" id="cd04738">
    <property type="entry name" value="DHOD_2_like"/>
    <property type="match status" value="1"/>
</dbReference>
<dbReference type="PROSITE" id="PS00911">
    <property type="entry name" value="DHODEHASE_1"/>
    <property type="match status" value="1"/>
</dbReference>
<evidence type="ECO:0000256" key="4">
    <source>
        <dbReference type="ARBA" id="ARBA00012791"/>
    </source>
</evidence>
<dbReference type="Pfam" id="PF01180">
    <property type="entry name" value="DHO_dh"/>
    <property type="match status" value="1"/>
</dbReference>
<keyword evidence="13 16" id="KW-0496">Mitochondrion</keyword>
<keyword evidence="7 16" id="KW-0288">FMN</keyword>
<feature type="domain" description="Dihydroorotate dehydrogenase catalytic" evidence="17">
    <location>
        <begin position="86"/>
        <end position="404"/>
    </location>
</feature>
<evidence type="ECO:0000259" key="17">
    <source>
        <dbReference type="Pfam" id="PF01180"/>
    </source>
</evidence>
<dbReference type="NCBIfam" id="TIGR01036">
    <property type="entry name" value="pyrD_sub2"/>
    <property type="match status" value="1"/>
</dbReference>
<sequence>MAPKYIKKGLTWRRAIAAATISSLLGTMVYASTRDEATLSSWLFEGADFFSPFFRLLDPETAHRLAVLSASWGLLPREKRPDPPELAITVWGRRFTNPIGLAAGFDKDAEAVENLILVGFGHVEVGSVTPLPQPGNPKPRVFRIPEEQAVINRYGFNSEGIVAVAQRLGARHGRQKLQGSGGDPKELEGTHFDSKTQKGVLGVNLGKNKDSPDAGADYVQGVHTLSQYADYLVINISSPNTPGLRKLQGRKQLQELIRRVLAARDEMQWGEDGPPPLLVKIAPDLARADLEDIAAVALAVHLDGLIISNTTISRPESIQGHANGNETGGLSGPPLLEMSTDVQAQMYKLTKGKVPLVGCGGVSSGRDAYKKIRAGASLVQLYTALVYKGPKLLPDMKKELVECLKADGFKSIEEAVGADFR</sequence>
<dbReference type="InterPro" id="IPR013785">
    <property type="entry name" value="Aldolase_TIM"/>
</dbReference>
<organism evidence="18 19">
    <name type="scientific">Klebsormidium nitens</name>
    <name type="common">Green alga</name>
    <name type="synonym">Ulothrix nitens</name>
    <dbReference type="NCBI Taxonomy" id="105231"/>
    <lineage>
        <taxon>Eukaryota</taxon>
        <taxon>Viridiplantae</taxon>
        <taxon>Streptophyta</taxon>
        <taxon>Klebsormidiophyceae</taxon>
        <taxon>Klebsormidiales</taxon>
        <taxon>Klebsormidiaceae</taxon>
        <taxon>Klebsormidium</taxon>
    </lineage>
</organism>
<comment type="catalytic activity">
    <reaction evidence="15 16">
        <text>(S)-dihydroorotate + a quinone = orotate + a quinol</text>
        <dbReference type="Rhea" id="RHEA:30187"/>
        <dbReference type="ChEBI" id="CHEBI:24646"/>
        <dbReference type="ChEBI" id="CHEBI:30839"/>
        <dbReference type="ChEBI" id="CHEBI:30864"/>
        <dbReference type="ChEBI" id="CHEBI:132124"/>
        <dbReference type="EC" id="1.3.5.2"/>
    </reaction>
</comment>
<keyword evidence="8" id="KW-0812">Transmembrane</keyword>
<keyword evidence="10" id="KW-0809">Transit peptide</keyword>
<comment type="pathway">
    <text evidence="2 16">Pyrimidine metabolism; UMP biosynthesis via de novo pathway; orotate from (S)-dihydroorotate (quinone route): step 1/1.</text>
</comment>
<evidence type="ECO:0000256" key="7">
    <source>
        <dbReference type="ARBA" id="ARBA00022643"/>
    </source>
</evidence>
<dbReference type="PANTHER" id="PTHR48109">
    <property type="entry name" value="DIHYDROOROTATE DEHYDROGENASE (QUINONE), MITOCHONDRIAL-RELATED"/>
    <property type="match status" value="1"/>
</dbReference>
<keyword evidence="12 16" id="KW-0560">Oxidoreductase</keyword>
<evidence type="ECO:0000256" key="13">
    <source>
        <dbReference type="ARBA" id="ARBA00023128"/>
    </source>
</evidence>
<evidence type="ECO:0000256" key="1">
    <source>
        <dbReference type="ARBA" id="ARBA00004434"/>
    </source>
</evidence>
<dbReference type="InterPro" id="IPR050074">
    <property type="entry name" value="DHO_dehydrogenase"/>
</dbReference>
<dbReference type="GO" id="GO:0044205">
    <property type="term" value="P:'de novo' UMP biosynthetic process"/>
    <property type="evidence" value="ECO:0007669"/>
    <property type="project" value="UniProtKB-UniPathway"/>
</dbReference>
<evidence type="ECO:0000313" key="19">
    <source>
        <dbReference type="Proteomes" id="UP000054558"/>
    </source>
</evidence>
<dbReference type="Proteomes" id="UP000054558">
    <property type="component" value="Unassembled WGS sequence"/>
</dbReference>
<dbReference type="GO" id="GO:0009220">
    <property type="term" value="P:pyrimidine ribonucleotide biosynthetic process"/>
    <property type="evidence" value="ECO:0000318"/>
    <property type="project" value="GO_Central"/>
</dbReference>
<dbReference type="Gene3D" id="3.20.20.70">
    <property type="entry name" value="Aldolase class I"/>
    <property type="match status" value="1"/>
</dbReference>
<keyword evidence="11" id="KW-1133">Transmembrane helix</keyword>
<dbReference type="STRING" id="105231.A0A1Y1HJL1"/>
<dbReference type="OrthoDB" id="14784at2759"/>
<proteinExistence type="inferred from homology"/>
<dbReference type="SUPFAM" id="SSF51395">
    <property type="entry name" value="FMN-linked oxidoreductases"/>
    <property type="match status" value="1"/>
</dbReference>
<evidence type="ECO:0000256" key="15">
    <source>
        <dbReference type="ARBA" id="ARBA00048639"/>
    </source>
</evidence>
<evidence type="ECO:0000256" key="9">
    <source>
        <dbReference type="ARBA" id="ARBA00022792"/>
    </source>
</evidence>
<dbReference type="EMBL" id="DF236967">
    <property type="protein sequence ID" value="GAQ78725.1"/>
    <property type="molecule type" value="Genomic_DNA"/>
</dbReference>
<dbReference type="GO" id="GO:0006207">
    <property type="term" value="P:'de novo' pyrimidine nucleobase biosynthetic process"/>
    <property type="evidence" value="ECO:0000318"/>
    <property type="project" value="GO_Central"/>
</dbReference>
<evidence type="ECO:0000256" key="10">
    <source>
        <dbReference type="ARBA" id="ARBA00022946"/>
    </source>
</evidence>
<evidence type="ECO:0000256" key="14">
    <source>
        <dbReference type="ARBA" id="ARBA00023136"/>
    </source>
</evidence>